<comment type="cofactor">
    <cofactor evidence="1">
        <name>pyrroloquinoline quinone</name>
        <dbReference type="ChEBI" id="CHEBI:58442"/>
    </cofactor>
</comment>
<dbReference type="EC" id="1.1.2.-" evidence="8"/>
<feature type="chain" id="PRO_5023058964" evidence="5">
    <location>
        <begin position="20"/>
        <end position="531"/>
    </location>
</feature>
<dbReference type="NCBIfam" id="TIGR03075">
    <property type="entry name" value="PQQ_enz_alc_DH"/>
    <property type="match status" value="1"/>
</dbReference>
<evidence type="ECO:0000256" key="2">
    <source>
        <dbReference type="ARBA" id="ARBA00008156"/>
    </source>
</evidence>
<dbReference type="InterPro" id="IPR017512">
    <property type="entry name" value="PQQ_MeOH/EtOH_DH"/>
</dbReference>
<keyword evidence="3" id="KW-0479">Metal-binding</keyword>
<keyword evidence="9" id="KW-1185">Reference proteome</keyword>
<dbReference type="InterPro" id="IPR002372">
    <property type="entry name" value="PQQ_rpt_dom"/>
</dbReference>
<keyword evidence="4 8" id="KW-0560">Oxidoreductase</keyword>
<organism evidence="8 9">
    <name type="scientific">Panacibacter ginsenosidivorans</name>
    <dbReference type="NCBI Taxonomy" id="1813871"/>
    <lineage>
        <taxon>Bacteria</taxon>
        <taxon>Pseudomonadati</taxon>
        <taxon>Bacteroidota</taxon>
        <taxon>Chitinophagia</taxon>
        <taxon>Chitinophagales</taxon>
        <taxon>Chitinophagaceae</taxon>
        <taxon>Panacibacter</taxon>
    </lineage>
</organism>
<dbReference type="AlphaFoldDB" id="A0A5B8V7E9"/>
<protein>
    <submittedName>
        <fullName evidence="8">PQQ-dependent dehydrogenase, methanol/ethanol family</fullName>
        <ecNumber evidence="8">1.1.2.-</ecNumber>
    </submittedName>
</protein>
<name>A0A5B8V7E9_9BACT</name>
<evidence type="ECO:0000256" key="4">
    <source>
        <dbReference type="ARBA" id="ARBA00023002"/>
    </source>
</evidence>
<dbReference type="PANTHER" id="PTHR32303">
    <property type="entry name" value="QUINOPROTEIN ALCOHOL DEHYDROGENASE (CYTOCHROME C)"/>
    <property type="match status" value="1"/>
</dbReference>
<feature type="signal peptide" evidence="5">
    <location>
        <begin position="1"/>
        <end position="19"/>
    </location>
</feature>
<dbReference type="GO" id="GO:0016020">
    <property type="term" value="C:membrane"/>
    <property type="evidence" value="ECO:0007669"/>
    <property type="project" value="InterPro"/>
</dbReference>
<feature type="domain" description="Pyrrolo-quinoline quinone repeat" evidence="7">
    <location>
        <begin position="438"/>
        <end position="522"/>
    </location>
</feature>
<evidence type="ECO:0000256" key="5">
    <source>
        <dbReference type="SAM" id="SignalP"/>
    </source>
</evidence>
<dbReference type="PANTHER" id="PTHR32303:SF20">
    <property type="entry name" value="QUINOPROTEIN ETHANOL DEHYDROGENASE"/>
    <property type="match status" value="1"/>
</dbReference>
<dbReference type="OrthoDB" id="7012117at2"/>
<dbReference type="Gene3D" id="2.140.10.10">
    <property type="entry name" value="Quinoprotein alcohol dehydrogenase-like superfamily"/>
    <property type="match status" value="1"/>
</dbReference>
<evidence type="ECO:0000313" key="9">
    <source>
        <dbReference type="Proteomes" id="UP000321533"/>
    </source>
</evidence>
<dbReference type="Pfam" id="PF13360">
    <property type="entry name" value="PQQ_2"/>
    <property type="match status" value="1"/>
</dbReference>
<dbReference type="InterPro" id="IPR011047">
    <property type="entry name" value="Quinoprotein_ADH-like_sf"/>
</dbReference>
<dbReference type="SUPFAM" id="SSF50998">
    <property type="entry name" value="Quinoprotein alcohol dehydrogenase-like"/>
    <property type="match status" value="1"/>
</dbReference>
<gene>
    <name evidence="8" type="ORF">FRZ67_04620</name>
</gene>
<evidence type="ECO:0000259" key="7">
    <source>
        <dbReference type="Pfam" id="PF13360"/>
    </source>
</evidence>
<feature type="domain" description="Pyrrolo-quinoline quinone repeat" evidence="6">
    <location>
        <begin position="36"/>
        <end position="342"/>
    </location>
</feature>
<dbReference type="GO" id="GO:0016614">
    <property type="term" value="F:oxidoreductase activity, acting on CH-OH group of donors"/>
    <property type="evidence" value="ECO:0007669"/>
    <property type="project" value="InterPro"/>
</dbReference>
<dbReference type="Pfam" id="PF01011">
    <property type="entry name" value="PQQ"/>
    <property type="match status" value="1"/>
</dbReference>
<evidence type="ECO:0000259" key="6">
    <source>
        <dbReference type="Pfam" id="PF01011"/>
    </source>
</evidence>
<reference evidence="8 9" key="1">
    <citation type="journal article" date="2016" name="Int. J. Syst. Evol. Microbiol.">
        <title>Panacibacter ginsenosidivorans gen. nov., sp. nov., with ginsenoside converting activity isolated from soil of a ginseng field.</title>
        <authorList>
            <person name="Siddiqi M.Z."/>
            <person name="Muhammad Shafi S."/>
            <person name="Choi K.D."/>
            <person name="Im W.T."/>
        </authorList>
    </citation>
    <scope>NUCLEOTIDE SEQUENCE [LARGE SCALE GENOMIC DNA]</scope>
    <source>
        <strain evidence="8 9">Gsoil1550</strain>
    </source>
</reference>
<keyword evidence="5" id="KW-0732">Signal</keyword>
<evidence type="ECO:0000256" key="1">
    <source>
        <dbReference type="ARBA" id="ARBA00001931"/>
    </source>
</evidence>
<comment type="similarity">
    <text evidence="2">Belongs to the bacterial PQQ dehydrogenase family.</text>
</comment>
<sequence length="531" mass="57944">MKTIVSIIISLFFSFQLSAQVSYQRIANAENEPGNWFTYSGNYAATRFSPLQQITTSNVQKLAPVWIYQLRNPQGPFETTPIVVDKVMYISEPPSTVTALDVATGRKIWTYTPDMPKDVKFLGFGPVNRGVAILDNNVYVGTLDAHLICLDAKSGALKWNVVVGDNKLGYAITCAPVAIDGKIIIGISGGEAGIRGFLDAYNAKTGKREWRLYTIPGTGETGNDTWQGDSWKTGGAPTWVPGSYDKELNLLYWGIGNPGPDWNGDKRNGDNLYTCSVLAINPTTGKLVWHFQFTPHDTHDWDANQIPVLIDVKINGVVRKALATANRNGFYYLLDRKTGEFLAGKAYAKQTWAKGLDAKGKPIIIPGKEPTEKGNLVYPSLQGATNWFSPSYSKTSGMFYVSVREMGSLYFKQEAEYKPGQYFMGGGEQLLPGDNAYGAVKALDPATGAIKWEFRLQSPPWSGLLSTAGGLVFGGSVEGNFYALDAVTGKSKWQFQTGGQIVSNPMSFSVNGQQRIAIAAGSSLMVFGLMQ</sequence>
<dbReference type="RefSeq" id="WP_147188416.1">
    <property type="nucleotide sequence ID" value="NZ_CP042435.1"/>
</dbReference>
<evidence type="ECO:0000256" key="3">
    <source>
        <dbReference type="ARBA" id="ARBA00022723"/>
    </source>
</evidence>
<proteinExistence type="inferred from homology"/>
<dbReference type="InterPro" id="IPR018391">
    <property type="entry name" value="PQQ_b-propeller_rpt"/>
</dbReference>
<dbReference type="Proteomes" id="UP000321533">
    <property type="component" value="Chromosome"/>
</dbReference>
<dbReference type="KEGG" id="pgin:FRZ67_04620"/>
<dbReference type="SMART" id="SM00564">
    <property type="entry name" value="PQQ"/>
    <property type="match status" value="6"/>
</dbReference>
<dbReference type="EMBL" id="CP042435">
    <property type="protein sequence ID" value="QEC66616.1"/>
    <property type="molecule type" value="Genomic_DNA"/>
</dbReference>
<evidence type="ECO:0000313" key="8">
    <source>
        <dbReference type="EMBL" id="QEC66616.1"/>
    </source>
</evidence>
<accession>A0A5B8V7E9</accession>
<dbReference type="GO" id="GO:0005509">
    <property type="term" value="F:calcium ion binding"/>
    <property type="evidence" value="ECO:0007669"/>
    <property type="project" value="InterPro"/>
</dbReference>